<evidence type="ECO:0000259" key="2">
    <source>
        <dbReference type="PROSITE" id="PS50157"/>
    </source>
</evidence>
<dbReference type="AlphaFoldDB" id="A0A8H7V9J2"/>
<dbReference type="OrthoDB" id="2251393at2759"/>
<keyword evidence="4" id="KW-1185">Reference proteome</keyword>
<accession>A0A8H7V9J2</accession>
<feature type="domain" description="C2H2-type" evidence="2">
    <location>
        <begin position="243"/>
        <end position="271"/>
    </location>
</feature>
<dbReference type="PROSITE" id="PS00028">
    <property type="entry name" value="ZINC_FINGER_C2H2_1"/>
    <property type="match status" value="1"/>
</dbReference>
<evidence type="ECO:0000256" key="1">
    <source>
        <dbReference type="PROSITE-ProRule" id="PRU00042"/>
    </source>
</evidence>
<dbReference type="GO" id="GO:0008270">
    <property type="term" value="F:zinc ion binding"/>
    <property type="evidence" value="ECO:0007669"/>
    <property type="project" value="UniProtKB-KW"/>
</dbReference>
<sequence>MPSSIRQPECAIHFGFLQSIHDRKLQPLTQGVLNKFTLFTGSERTMITTDGNFSQKRHKCALNAPEPFSVDQVGELWGTAEDVKRFDRKHFPAGDCLWNGSGRIFLVGLKLTRNMAVATRKLTLTDGVRYYALKKMNNMGGYLKRKWLANEKLIEDLEVEMSKVSPKELREMEVGLTVIKLIHQCHQCHATFTDAGNLMTRFINIEGFKNEKHLNNRRKSTKAIVFYKATRGDTEPDNLNNAFACPNCTEYFDTEELFEDHYKQKHLSEKRPHEGDQVILAHKKQCFNISTVHNTTLNGPKFKYTDIARLKPFVRMAIESNTDISEEDAHIIQDNLDHQQKLKTLSQYPAQMSLIRDCLALNSAREILHLVWTRAVEDSNSTN</sequence>
<reference evidence="3" key="1">
    <citation type="submission" date="2020-12" db="EMBL/GenBank/DDBJ databases">
        <title>Metabolic potential, ecology and presence of endohyphal bacteria is reflected in genomic diversity of Mucoromycotina.</title>
        <authorList>
            <person name="Muszewska A."/>
            <person name="Okrasinska A."/>
            <person name="Steczkiewicz K."/>
            <person name="Drgas O."/>
            <person name="Orlowska M."/>
            <person name="Perlinska-Lenart U."/>
            <person name="Aleksandrzak-Piekarczyk T."/>
            <person name="Szatraj K."/>
            <person name="Zielenkiewicz U."/>
            <person name="Pilsyk S."/>
            <person name="Malc E."/>
            <person name="Mieczkowski P."/>
            <person name="Kruszewska J.S."/>
            <person name="Biernat P."/>
            <person name="Pawlowska J."/>
        </authorList>
    </citation>
    <scope>NUCLEOTIDE SEQUENCE</scope>
    <source>
        <strain evidence="3">WA0000017839</strain>
    </source>
</reference>
<comment type="caution">
    <text evidence="3">The sequence shown here is derived from an EMBL/GenBank/DDBJ whole genome shotgun (WGS) entry which is preliminary data.</text>
</comment>
<keyword evidence="1" id="KW-0862">Zinc</keyword>
<protein>
    <recommendedName>
        <fullName evidence="2">C2H2-type domain-containing protein</fullName>
    </recommendedName>
</protein>
<name>A0A8H7V9J2_9FUNG</name>
<organism evidence="3 4">
    <name type="scientific">Mucor saturninus</name>
    <dbReference type="NCBI Taxonomy" id="64648"/>
    <lineage>
        <taxon>Eukaryota</taxon>
        <taxon>Fungi</taxon>
        <taxon>Fungi incertae sedis</taxon>
        <taxon>Mucoromycota</taxon>
        <taxon>Mucoromycotina</taxon>
        <taxon>Mucoromycetes</taxon>
        <taxon>Mucorales</taxon>
        <taxon>Mucorineae</taxon>
        <taxon>Mucoraceae</taxon>
        <taxon>Mucor</taxon>
    </lineage>
</organism>
<keyword evidence="1" id="KW-0863">Zinc-finger</keyword>
<dbReference type="InterPro" id="IPR013087">
    <property type="entry name" value="Znf_C2H2_type"/>
</dbReference>
<gene>
    <name evidence="3" type="ORF">INT47_002489</name>
</gene>
<dbReference type="Proteomes" id="UP000603453">
    <property type="component" value="Unassembled WGS sequence"/>
</dbReference>
<keyword evidence="1" id="KW-0479">Metal-binding</keyword>
<proteinExistence type="predicted"/>
<dbReference type="PROSITE" id="PS50157">
    <property type="entry name" value="ZINC_FINGER_C2H2_2"/>
    <property type="match status" value="1"/>
</dbReference>
<dbReference type="EMBL" id="JAEPRD010000011">
    <property type="protein sequence ID" value="KAG2210547.1"/>
    <property type="molecule type" value="Genomic_DNA"/>
</dbReference>
<evidence type="ECO:0000313" key="4">
    <source>
        <dbReference type="Proteomes" id="UP000603453"/>
    </source>
</evidence>
<evidence type="ECO:0000313" key="3">
    <source>
        <dbReference type="EMBL" id="KAG2210547.1"/>
    </source>
</evidence>